<proteinExistence type="predicted"/>
<accession>A0A1T3IA19</accession>
<dbReference type="Proteomes" id="UP000188947">
    <property type="component" value="Unassembled WGS sequence"/>
</dbReference>
<sequence length="315" mass="34631">MNFSHKINAVKTILLGSVIVTGIYSCSSSGSETIEPDTRTKYISEVLDFMPAPGQFVNDLPKYADGETREAMIQKANNAIAKGANGMISLGGFGGYVVFRFDHTVANGEGADFKILGNAFAGSSEPGIIMVAQDKNKNGKPDDDEWYEIAGSEYSKSTTIKNYSITYYKPDPSKKPVKGSLEWQKDVEYIRWEDNQGNKGYLTQNTYHGQSYYPLWVNQSSITFTGTRIADNYTDKSGNGTYWSSDPFAFGYVDNAPNDSDASNIDIAWAVDKNGKPVQLSGIDFVKVYSAVRQEAGWLGEVSTEVSGAYDLRIK</sequence>
<protein>
    <submittedName>
        <fullName evidence="1">PKD domain-containing protein</fullName>
    </submittedName>
</protein>
<dbReference type="OrthoDB" id="975810at2"/>
<evidence type="ECO:0000313" key="2">
    <source>
        <dbReference type="Proteomes" id="UP000188947"/>
    </source>
</evidence>
<comment type="caution">
    <text evidence="1">The sequence shown here is derived from an EMBL/GenBank/DDBJ whole genome shotgun (WGS) entry which is preliminary data.</text>
</comment>
<dbReference type="RefSeq" id="WP_070904866.1">
    <property type="nucleotide sequence ID" value="NZ_CP016378.1"/>
</dbReference>
<name>A0A1T3IA19_ELIME</name>
<reference evidence="1 2" key="1">
    <citation type="submission" date="2016-11" db="EMBL/GenBank/DDBJ databases">
        <title>Genome sequence and comparative genomic analysis of clinical strain Elizabethkingia meningoseptica 61421 PRCM.</title>
        <authorList>
            <person name="Wang M."/>
            <person name="Hu S."/>
            <person name="Cao L."/>
            <person name="Jiang T."/>
            <person name="Zhou Y."/>
            <person name="Ming D."/>
        </authorList>
    </citation>
    <scope>NUCLEOTIDE SEQUENCE [LARGE SCALE GENOMIC DNA]</scope>
    <source>
        <strain evidence="1 2">61421 PRCM</strain>
    </source>
</reference>
<evidence type="ECO:0000313" key="1">
    <source>
        <dbReference type="EMBL" id="OOH97856.1"/>
    </source>
</evidence>
<organism evidence="1 2">
    <name type="scientific">Elizabethkingia meningoseptica</name>
    <name type="common">Chryseobacterium meningosepticum</name>
    <dbReference type="NCBI Taxonomy" id="238"/>
    <lineage>
        <taxon>Bacteria</taxon>
        <taxon>Pseudomonadati</taxon>
        <taxon>Bacteroidota</taxon>
        <taxon>Flavobacteriia</taxon>
        <taxon>Flavobacteriales</taxon>
        <taxon>Weeksellaceae</taxon>
        <taxon>Elizabethkingia</taxon>
    </lineage>
</organism>
<dbReference type="AlphaFoldDB" id="A0A1T3IA19"/>
<dbReference type="eggNOG" id="COG3291">
    <property type="taxonomic scope" value="Bacteria"/>
</dbReference>
<keyword evidence="2" id="KW-1185">Reference proteome</keyword>
<dbReference type="EMBL" id="MPOG01000001">
    <property type="protein sequence ID" value="OOH97856.1"/>
    <property type="molecule type" value="Genomic_DNA"/>
</dbReference>
<gene>
    <name evidence="1" type="ORF">BMF97_00910</name>
</gene>
<dbReference type="STRING" id="238.BBD35_03200"/>
<dbReference type="PROSITE" id="PS51257">
    <property type="entry name" value="PROKAR_LIPOPROTEIN"/>
    <property type="match status" value="1"/>
</dbReference>